<dbReference type="STRING" id="542762.A0A4S4CYW2"/>
<dbReference type="Proteomes" id="UP000306102">
    <property type="component" value="Unassembled WGS sequence"/>
</dbReference>
<sequence length="226" mass="25491">MIQGGVAVHGDDAGAADIAELVVVVAQLSPIWPNKLGIGNLKEIILDMVGLIALDCSLLANLSTSVVIKQHLRQLDIIWHAFKEYCTAKMVQRTAISSPHSGQNRVVSICKEPYPSRIPHPCRIVSCRILSCRHRPLVGSMAPPPSFLGKQSTFTGHLFVDKSKHQMQREMKEAVSTSHCSQPNTIEYEMAMEWRLLQSRSDRWWKLLYKRQGEELRKLKSNLKLK</sequence>
<organism evidence="1 2">
    <name type="scientific">Camellia sinensis var. sinensis</name>
    <name type="common">China tea</name>
    <dbReference type="NCBI Taxonomy" id="542762"/>
    <lineage>
        <taxon>Eukaryota</taxon>
        <taxon>Viridiplantae</taxon>
        <taxon>Streptophyta</taxon>
        <taxon>Embryophyta</taxon>
        <taxon>Tracheophyta</taxon>
        <taxon>Spermatophyta</taxon>
        <taxon>Magnoliopsida</taxon>
        <taxon>eudicotyledons</taxon>
        <taxon>Gunneridae</taxon>
        <taxon>Pentapetalae</taxon>
        <taxon>asterids</taxon>
        <taxon>Ericales</taxon>
        <taxon>Theaceae</taxon>
        <taxon>Camellia</taxon>
    </lineage>
</organism>
<evidence type="ECO:0000313" key="1">
    <source>
        <dbReference type="EMBL" id="THF95070.1"/>
    </source>
</evidence>
<accession>A0A4S4CYW2</accession>
<proteinExistence type="predicted"/>
<dbReference type="GO" id="GO:0003723">
    <property type="term" value="F:RNA binding"/>
    <property type="evidence" value="ECO:0007669"/>
    <property type="project" value="TreeGrafter"/>
</dbReference>
<dbReference type="AlphaFoldDB" id="A0A4S4CYW2"/>
<comment type="caution">
    <text evidence="1">The sequence shown here is derived from an EMBL/GenBank/DDBJ whole genome shotgun (WGS) entry which is preliminary data.</text>
</comment>
<name>A0A4S4CYW2_CAMSN</name>
<protein>
    <submittedName>
        <fullName evidence="1">Uncharacterized protein</fullName>
    </submittedName>
</protein>
<dbReference type="PANTHER" id="PTHR47073:SF2">
    <property type="entry name" value="PROTEIN ANTI-SILENCING 1"/>
    <property type="match status" value="1"/>
</dbReference>
<dbReference type="PANTHER" id="PTHR47073">
    <property type="entry name" value="PROTEIN ANTI-SILENCING 1"/>
    <property type="match status" value="1"/>
</dbReference>
<keyword evidence="2" id="KW-1185">Reference proteome</keyword>
<gene>
    <name evidence="1" type="ORF">TEA_028957</name>
</gene>
<reference evidence="1 2" key="1">
    <citation type="journal article" date="2018" name="Proc. Natl. Acad. Sci. U.S.A.">
        <title>Draft genome sequence of Camellia sinensis var. sinensis provides insights into the evolution of the tea genome and tea quality.</title>
        <authorList>
            <person name="Wei C."/>
            <person name="Yang H."/>
            <person name="Wang S."/>
            <person name="Zhao J."/>
            <person name="Liu C."/>
            <person name="Gao L."/>
            <person name="Xia E."/>
            <person name="Lu Y."/>
            <person name="Tai Y."/>
            <person name="She G."/>
            <person name="Sun J."/>
            <person name="Cao H."/>
            <person name="Tong W."/>
            <person name="Gao Q."/>
            <person name="Li Y."/>
            <person name="Deng W."/>
            <person name="Jiang X."/>
            <person name="Wang W."/>
            <person name="Chen Q."/>
            <person name="Zhang S."/>
            <person name="Li H."/>
            <person name="Wu J."/>
            <person name="Wang P."/>
            <person name="Li P."/>
            <person name="Shi C."/>
            <person name="Zheng F."/>
            <person name="Jian J."/>
            <person name="Huang B."/>
            <person name="Shan D."/>
            <person name="Shi M."/>
            <person name="Fang C."/>
            <person name="Yue Y."/>
            <person name="Li F."/>
            <person name="Li D."/>
            <person name="Wei S."/>
            <person name="Han B."/>
            <person name="Jiang C."/>
            <person name="Yin Y."/>
            <person name="Xia T."/>
            <person name="Zhang Z."/>
            <person name="Bennetzen J.L."/>
            <person name="Zhao S."/>
            <person name="Wan X."/>
        </authorList>
    </citation>
    <scope>NUCLEOTIDE SEQUENCE [LARGE SCALE GENOMIC DNA]</scope>
    <source>
        <strain evidence="2">cv. Shuchazao</strain>
        <tissue evidence="1">Leaf</tissue>
    </source>
</reference>
<dbReference type="EMBL" id="SDRB02013371">
    <property type="protein sequence ID" value="THF95070.1"/>
    <property type="molecule type" value="Genomic_DNA"/>
</dbReference>
<evidence type="ECO:0000313" key="2">
    <source>
        <dbReference type="Proteomes" id="UP000306102"/>
    </source>
</evidence>